<dbReference type="InterPro" id="IPR040696">
    <property type="entry name" value="LPD23"/>
</dbReference>
<feature type="region of interest" description="Disordered" evidence="1">
    <location>
        <begin position="1152"/>
        <end position="1183"/>
    </location>
</feature>
<feature type="compositionally biased region" description="Polar residues" evidence="1">
    <location>
        <begin position="1153"/>
        <end position="1167"/>
    </location>
</feature>
<feature type="region of interest" description="Disordered" evidence="1">
    <location>
        <begin position="1"/>
        <end position="35"/>
    </location>
</feature>
<reference evidence="4" key="1">
    <citation type="journal article" date="2021" name="Proc. Natl. Acad. Sci. U.S.A.">
        <title>A Catalog of Tens of Thousands of Viruses from Human Metagenomes Reveals Hidden Associations with Chronic Diseases.</title>
        <authorList>
            <person name="Tisza M.J."/>
            <person name="Buck C.B."/>
        </authorList>
    </citation>
    <scope>NUCLEOTIDE SEQUENCE</scope>
    <source>
        <strain evidence="4">Ct7113</strain>
    </source>
</reference>
<feature type="region of interest" description="Disordered" evidence="1">
    <location>
        <begin position="223"/>
        <end position="242"/>
    </location>
</feature>
<evidence type="ECO:0000256" key="1">
    <source>
        <dbReference type="SAM" id="MobiDB-lite"/>
    </source>
</evidence>
<feature type="compositionally biased region" description="Basic and acidic residues" evidence="1">
    <location>
        <begin position="855"/>
        <end position="869"/>
    </location>
</feature>
<dbReference type="EMBL" id="BK016164">
    <property type="protein sequence ID" value="DAF99364.1"/>
    <property type="molecule type" value="Genomic_DNA"/>
</dbReference>
<feature type="region of interest" description="Disordered" evidence="1">
    <location>
        <begin position="1483"/>
        <end position="1515"/>
    </location>
</feature>
<dbReference type="Pfam" id="PF18814">
    <property type="entry name" value="PBECR5"/>
    <property type="match status" value="1"/>
</dbReference>
<dbReference type="Pfam" id="PF18838">
    <property type="entry name" value="LPD23"/>
    <property type="match status" value="1"/>
</dbReference>
<feature type="compositionally biased region" description="Basic and acidic residues" evidence="1">
    <location>
        <begin position="899"/>
        <end position="908"/>
    </location>
</feature>
<accession>A0A8S5UY45</accession>
<feature type="compositionally biased region" description="Polar residues" evidence="1">
    <location>
        <begin position="607"/>
        <end position="620"/>
    </location>
</feature>
<evidence type="ECO:0000313" key="4">
    <source>
        <dbReference type="EMBL" id="DAF99364.1"/>
    </source>
</evidence>
<dbReference type="InterPro" id="IPR040998">
    <property type="entry name" value="PBECR5"/>
</dbReference>
<feature type="domain" description="Barnase-EndoU-ColicinE5/D-RelE like" evidence="2">
    <location>
        <begin position="1743"/>
        <end position="1820"/>
    </location>
</feature>
<feature type="region of interest" description="Disordered" evidence="1">
    <location>
        <begin position="147"/>
        <end position="171"/>
    </location>
</feature>
<feature type="compositionally biased region" description="Basic and acidic residues" evidence="1">
    <location>
        <begin position="926"/>
        <end position="948"/>
    </location>
</feature>
<feature type="compositionally biased region" description="Basic and acidic residues" evidence="1">
    <location>
        <begin position="223"/>
        <end position="232"/>
    </location>
</feature>
<feature type="compositionally biased region" description="Basic and acidic residues" evidence="1">
    <location>
        <begin position="1700"/>
        <end position="1714"/>
    </location>
</feature>
<feature type="region of interest" description="Disordered" evidence="1">
    <location>
        <begin position="852"/>
        <end position="949"/>
    </location>
</feature>
<organism evidence="4">
    <name type="scientific">Myoviridae sp. ct7113</name>
    <dbReference type="NCBI Taxonomy" id="2825037"/>
    <lineage>
        <taxon>Viruses</taxon>
        <taxon>Duplodnaviria</taxon>
        <taxon>Heunggongvirae</taxon>
        <taxon>Uroviricota</taxon>
        <taxon>Caudoviricetes</taxon>
    </lineage>
</organism>
<evidence type="ECO:0000259" key="2">
    <source>
        <dbReference type="Pfam" id="PF18814"/>
    </source>
</evidence>
<feature type="region of interest" description="Disordered" evidence="1">
    <location>
        <begin position="1676"/>
        <end position="1740"/>
    </location>
</feature>
<name>A0A8S5UY45_9CAUD</name>
<feature type="region of interest" description="Disordered" evidence="1">
    <location>
        <begin position="574"/>
        <end position="661"/>
    </location>
</feature>
<protein>
    <submittedName>
        <fullName evidence="4">Nuclease</fullName>
    </submittedName>
</protein>
<sequence length="3422" mass="376616">MAIKITKNGTAGAQDRAPAAKTYQEGSSQGKASGRIKITKIERPQTAAKQKWTVGNIGQYGAGNIDLYDRPQYRNANGSISTVDSTSYNIDGQEVLLPTVWNRNGTPYHSSNDEEILQRYRDTGEYLGKFSTVEEANDYAEKLHLEQQERYPSSSLPAERGSKHKSGKEISQSIVRNEDAAKRIGATVRATAQNLGANASGFLAALVAAAEEMDKEYRDAKEKAGVTTHADEMNPYPKTNEEITRGNRAGIDLLEGIADTQRAKAAENIRTAKEGLGTAGRVGIDAFQIGMNLAGIVGANAILPGLGTAALGVSSGGSMANDYRQAQGENYNPLAGAGLAIGGAASVGVGGAAAKGAIRYGGALLNKLGLGNSAIAQNVLGALSDIAFAGGMSATNEYAKAAAYGDSYEDVAISGEELAKDMLFQAAVGFFCRTLASSLGGKAEGATAQKAQREYFKDIDNLDDLTKAFKQYGRQYHPDRFATADAATQREMNDLFAKISAEYNAVKAELAVETAGRAAKAYSEQRTAKTQEAAQKAQATVKDEIAVMRSLVESGAIQAKEAVEAVQILDALAGEQTAGKPENPTADTAPERAAGTSENAPMPTSEEIGNQQTAQNSSPAQGADHSRQRVGGTVAPLGVSATQESRVSITPVGGKSKSDPLTQGKRVSLLQYANEDNAAEISERLNRGELAVDANGGLYRPKAEEHIDQRDSNTVGERRIKAFQFDHPEVHSFYKEAAADLMEELNYAEKGGGIVKLKEHGAGDDQYIRMKRSASERIAKLLDDEDISYADIERSISAIINDKGQENFAAAKRVELMLDNMLSNGYRDVHGGYHEPNADYLEAKQAIPGASETAATHEELPLWDIEEKNGGTTHGTEIKPAEPAEEGGADAVGAQSDLHGGDGGRRPYGDGAGGAAQLRQQPKSGSIERLHENVRRNRARTGGERSKENGALIQARQAAAALEPLVSSAEVGVSLGTDTKMLHILPRNAWDQELLDVEAAAKQAGISEVVMVTGLLQVDGGGSPVSITGVAERETNRIIMRVDSRKKTASELGLHEIAHFRSTRENVEAFAAAVQDSGDGWRDTLEEYRERYKGAANNYEGMTPEDADLYVWEEIMGDAYAGIDCFGQTASQYHTEAVRAIDGGSGAIPAQEAQRTSSAIQKETSAASERKTGPPARFSYAGRNANGANLESLREAQEMLSAGADMESIRKATGWHEGMDGKWRWEIDDSKMEYHRAGDALFGRNHPEYAEQQRLEQKMLYGELTDTEQARLRALTETWGRERNRLSERVERGNARLEDVLDHEELFRAYPQLRHVRVVFDETPKGVLGSFSAEGNQITISEELRDAPQDVLIHEIQHAIQNAEGFAKGSNRQYWEEKLTNGDEIQSKGFQEAREKLIQFQLDEANEEVLALRDRLEKAGELDDGFREYDRIWEEAERRGLDKKINEYYDLRENYYNQLHKPQRSVPSELYYNTAGEIEARDAANRRPMSSETRKRIKPDYGNGDTVFANGEDSYSVGETDDGRAVAVVDNDILSHIDTSTWDSAKKAQAKAAAKTALLAFEDGIQVNGITYKVNRTSRREYTRSEDTERLARRTPDAFADKMRAADIADDIITATTSWAKDGKLKHPRRDSFVDFAHGDVLIQAGANQYDAETVVGITADGEYVFYDVVDMTPTSFTTKKEPSPTAAGDNASSDIQESSSERSISRSTEKSNREISGVQPLSLPTLEPTTKTRFSLDEPVEETETLVAMHNMTEEKLRRTLDIGAWPSPSIAVVKAKEGHANYGEYSAVFPRGTIDPQADSKNKVYGGDAWTPTHDNAIVERGVNYEARRAFDENIKNLSSQFAGGVFQGSGTLGKIGLENETRWEPEEIADKLANHPEVQAAFLQSEGKSLEPVYRDKQFDRFFSNATIRRYLDTVGEQEVARLAVKLMTGERLTAEEMKPAEQAIREVYAEEHANFLNRRPESKEKRIDYYMKNNVFPNRVEDFIRSTQEFYESGGSAGEIDKEATAAKMFELIAPSGSWSDALRTVKEWVKPQLEGLLGERGIYNGKDAVTDRGRRSFAETHWDYTAENIVKAMNMAAAKGANVYGITPETLAATATQEYKTVDEMHADEARLRTVSEEEHAKALRDLGIYLDRVTDDLLRTTKHRFDNTFEEEQNLSRIIAEAAKGKKTAAAVKAAFRKEGYAISDGHTKSILALIDRAANIPTGYYEAKPQRVVGFDEALAVVAPDNAPADLLGEMRNAGMNVVEYKAGDEADRLAKVNSIEKARFSVDDEQDKWENTRLTPEQKEQLERARARARGDAPRMQDFDNVDDYFAAMRQRAEAERKKRMRNVPKEEFEGTEALQDLGIKIENSAGLYQNVEQMIENDKAAKKIQREIRRAEKRLSVTPKEKSYAAGIAAGIYDADDIPSRMNASKVMELADYYTAEQAMKSDTIPMQRQDISQNLRAQAAELFKDTGNDTFEKKYEKALFSPKGGLALYHRTPQRSMRAIFGWEQGQKINEAIFEPVYVNEQERKRFVNRMHDEVRRFEDKNGKQTALTEKERALTQLVIEGKAVAELVAASDMKEQLIHAAENLKAGGEMADVSQEFGLHDKEARDLARRYADWLQTQEDLAGTDVDQTKVEHAVEAYRTLYDKFYKAINHFLVAHGYEPIGFIKGYAPHFQPEAESGKLEKALKIIGVDLGAEAGSLPASIAGLTKAFKPNKRYNPFFQHRAGKSTEYDVEKGFEKYVDYLSDVLYHTDDIMRVRAAVKYFREEYGPDEISAEISRAESLRFAPKEAKESFLKSAGLLTNTSDLSYADLSAKMEEYVEGLFDSIKKTSKYSDLTVWLDDYANKLAGKQLFSDRDMEREVGRTSLNVGRKLNKMFARANVAGNLSSSLNQTAQLPMIAGEIGPKYVIKAVNDIIAGKTKGDFADQSDFLTEKNGIDYLTNDKGSKITSALFWPLERMDYLISSIAVRGKYRKELDAGRSPKEAMKAADRWARDVMGTRSKGAAPLTFQSKNLIAQMVNMFQVEALNSWEHVTQDLFGPGLKEAEAKLGKEEAAKRLAGIIVATLLGAFLLNRVAEEGYGGTPAQFDVIGLLVGFLASGNGLSTNEQIATWIDDAWESGTGERLFGTDANAGNDEFDAGAATEDTLYNVSNDIPYLRNAAGLLGLGDQTLPMPDIYGTVTGTAKAVKDNGPFSGEVMRQLMGLAGDTLPGGRQAEKTYQGIETLLKGGYYKGSGEDERLQYPVSDDFWNVVQATMFGRNALSEARGFYAAGGKGLSAAQTRLYNQLVDMGADSETVYDAILAWKKIDGNEALSKAERETARFELVQSLPLTSEERELLHNTLSGSDTKYSAADEAKAQGIPVGTYQKFQADAAALESDRDKDGNVIRNSKKEKVLKLIDSLPLNRAQKDWLYLNEGYAESKLDETPWQ</sequence>
<evidence type="ECO:0000259" key="3">
    <source>
        <dbReference type="Pfam" id="PF18838"/>
    </source>
</evidence>
<feature type="domain" description="Large polyvalent protein associated" evidence="3">
    <location>
        <begin position="1178"/>
        <end position="1233"/>
    </location>
</feature>
<proteinExistence type="predicted"/>